<sequence length="133" mass="14518">MFHNDPSPLSVRGPSQADQIFRQLSALLFHILECPPLESLSGSFGRGRVRKSHMTPVGFASLLFGIASTLMFIGSTAFMIGVMMMPLVAMVAMVFSVIAIVGNLAVPGMWPWCQSERVNKEGRQEDCINDSLS</sequence>
<feature type="transmembrane region" description="Helical" evidence="1">
    <location>
        <begin position="87"/>
        <end position="110"/>
    </location>
</feature>
<dbReference type="PANTHER" id="PTHR34781">
    <property type="entry name" value="TRANSMEMBRANE PROTEIN"/>
    <property type="match status" value="1"/>
</dbReference>
<organism evidence="2">
    <name type="scientific">Picea sitchensis</name>
    <name type="common">Sitka spruce</name>
    <name type="synonym">Pinus sitchensis</name>
    <dbReference type="NCBI Taxonomy" id="3332"/>
    <lineage>
        <taxon>Eukaryota</taxon>
        <taxon>Viridiplantae</taxon>
        <taxon>Streptophyta</taxon>
        <taxon>Embryophyta</taxon>
        <taxon>Tracheophyta</taxon>
        <taxon>Spermatophyta</taxon>
        <taxon>Pinopsida</taxon>
        <taxon>Pinidae</taxon>
        <taxon>Conifers I</taxon>
        <taxon>Pinales</taxon>
        <taxon>Pinaceae</taxon>
        <taxon>Picea</taxon>
    </lineage>
</organism>
<dbReference type="PANTHER" id="PTHR34781:SF2">
    <property type="entry name" value="TRANSMEMBRANE PROTEIN"/>
    <property type="match status" value="1"/>
</dbReference>
<name>A9NMY2_PICSI</name>
<protein>
    <submittedName>
        <fullName evidence="2">Uncharacterized protein</fullName>
    </submittedName>
</protein>
<evidence type="ECO:0000313" key="3">
    <source>
        <dbReference type="EMBL" id="ABR17165.1"/>
    </source>
</evidence>
<reference evidence="2" key="2">
    <citation type="journal article" date="2008" name="BMC Genomics">
        <title>A conifer genomics resource of 200,000 spruce (Picea spp.) ESTs and 6,464 high-quality, sequence-finished full-length cDNAs for Sitka spruce (Picea sitchensis).</title>
        <authorList>
            <person name="Ralph S.G."/>
            <person name="Chun H.J."/>
            <person name="Kolosova N."/>
            <person name="Cooper D."/>
            <person name="Oddy C."/>
            <person name="Ritland C.E."/>
            <person name="Kirkpatrick R."/>
            <person name="Moore R."/>
            <person name="Barber S."/>
            <person name="Holt R.A."/>
            <person name="Jones S.J."/>
            <person name="Marra M.A."/>
            <person name="Douglas C.J."/>
            <person name="Ritland K."/>
            <person name="Bohlmann J."/>
        </authorList>
    </citation>
    <scope>NUCLEOTIDE SEQUENCE</scope>
    <source>
        <tissue evidence="2">Bark</tissue>
    </source>
</reference>
<feature type="transmembrane region" description="Helical" evidence="1">
    <location>
        <begin position="57"/>
        <end position="81"/>
    </location>
</feature>
<proteinExistence type="evidence at transcript level"/>
<dbReference type="EMBL" id="EF677335">
    <property type="protein sequence ID" value="ABR17165.1"/>
    <property type="molecule type" value="mRNA"/>
</dbReference>
<dbReference type="EMBL" id="EF082638">
    <property type="protein sequence ID" value="ABK21993.1"/>
    <property type="molecule type" value="mRNA"/>
</dbReference>
<accession>A9NMY2</accession>
<dbReference type="AlphaFoldDB" id="A9NMY2"/>
<keyword evidence="1" id="KW-0812">Transmembrane</keyword>
<keyword evidence="1" id="KW-0472">Membrane</keyword>
<reference evidence="3" key="1">
    <citation type="submission" date="2007-06" db="EMBL/GenBank/DDBJ databases">
        <title>Full length cDNA sequences from Sitka Spruce (Picea sitchensis).</title>
        <authorList>
            <person name="Ralph S.G."/>
            <person name="Chun H.E."/>
            <person name="Liao N."/>
            <person name="Ali J."/>
            <person name="Reid K."/>
            <person name="Kolosova N."/>
            <person name="Cooper N."/>
            <person name="Cullis C."/>
            <person name="Jancsik S."/>
            <person name="Moore R."/>
            <person name="Mayo M."/>
            <person name="Wagner S."/>
            <person name="Holt R.A."/>
            <person name="Jones S.J.M."/>
            <person name="Marra M.A."/>
            <person name="Ritland C.E."/>
            <person name="Ritland K."/>
            <person name="Bohlmann J."/>
        </authorList>
    </citation>
    <scope>NUCLEOTIDE SEQUENCE</scope>
    <source>
        <tissue evidence="3">Green portion of the leader tissue</tissue>
    </source>
</reference>
<keyword evidence="1" id="KW-1133">Transmembrane helix</keyword>
<evidence type="ECO:0000256" key="1">
    <source>
        <dbReference type="SAM" id="Phobius"/>
    </source>
</evidence>
<evidence type="ECO:0000313" key="2">
    <source>
        <dbReference type="EMBL" id="ABK21993.1"/>
    </source>
</evidence>
<dbReference type="OMA" id="WCQSERV"/>